<protein>
    <submittedName>
        <fullName evidence="1">Lipase</fullName>
    </submittedName>
</protein>
<dbReference type="Gene3D" id="3.40.50.1820">
    <property type="entry name" value="alpha/beta hydrolase"/>
    <property type="match status" value="1"/>
</dbReference>
<sequence>MVPLHASRALAARLAQAGVSHALFTLPYAEHGFDIWDGGFGRQLARALVGRFLQQHAPVN</sequence>
<dbReference type="PATRIC" id="fig|1297742.4.peg.3781"/>
<name>A0A0H4WVI2_9BACT</name>
<dbReference type="STRING" id="1297742.A176_003741"/>
<dbReference type="Proteomes" id="UP000009026">
    <property type="component" value="Chromosome"/>
</dbReference>
<dbReference type="EMBL" id="CP012109">
    <property type="protein sequence ID" value="AKQ66829.1"/>
    <property type="molecule type" value="Genomic_DNA"/>
</dbReference>
<evidence type="ECO:0000313" key="2">
    <source>
        <dbReference type="Proteomes" id="UP000009026"/>
    </source>
</evidence>
<dbReference type="KEGG" id="mym:A176_003741"/>
<keyword evidence="2" id="KW-1185">Reference proteome</keyword>
<organism evidence="1 2">
    <name type="scientific">Pseudomyxococcus hansupus</name>
    <dbReference type="NCBI Taxonomy" id="1297742"/>
    <lineage>
        <taxon>Bacteria</taxon>
        <taxon>Pseudomonadati</taxon>
        <taxon>Myxococcota</taxon>
        <taxon>Myxococcia</taxon>
        <taxon>Myxococcales</taxon>
        <taxon>Cystobacterineae</taxon>
        <taxon>Myxococcaceae</taxon>
        <taxon>Pseudomyxococcus</taxon>
    </lineage>
</organism>
<reference evidence="1 2" key="1">
    <citation type="journal article" date="2016" name="PLoS ONE">
        <title>Complete Genome Sequence and Comparative Genomics of a Novel Myxobacterium Myxococcus hansupus.</title>
        <authorList>
            <person name="Sharma G."/>
            <person name="Narwani T."/>
            <person name="Subramanian S."/>
        </authorList>
    </citation>
    <scope>NUCLEOTIDE SEQUENCE [LARGE SCALE GENOMIC DNA]</scope>
    <source>
        <strain evidence="2">mixupus</strain>
    </source>
</reference>
<evidence type="ECO:0000313" key="1">
    <source>
        <dbReference type="EMBL" id="AKQ66829.1"/>
    </source>
</evidence>
<dbReference type="AlphaFoldDB" id="A0A0H4WVI2"/>
<dbReference type="SUPFAM" id="SSF53474">
    <property type="entry name" value="alpha/beta-Hydrolases"/>
    <property type="match status" value="1"/>
</dbReference>
<proteinExistence type="predicted"/>
<gene>
    <name evidence="1" type="ORF">A176_003741</name>
</gene>
<dbReference type="InterPro" id="IPR029058">
    <property type="entry name" value="AB_hydrolase_fold"/>
</dbReference>
<accession>A0A0H4WVI2</accession>